<dbReference type="PANTHER" id="PTHR31009">
    <property type="entry name" value="S-ADENOSYL-L-METHIONINE:CARBOXYL METHYLTRANSFERASE FAMILY PROTEIN"/>
    <property type="match status" value="1"/>
</dbReference>
<dbReference type="InterPro" id="IPR005299">
    <property type="entry name" value="MeTrfase_7"/>
</dbReference>
<name>A0A7J7PAW2_9MAGN</name>
<dbReference type="InterPro" id="IPR029063">
    <property type="entry name" value="SAM-dependent_MTases_sf"/>
</dbReference>
<evidence type="ECO:0000313" key="3">
    <source>
        <dbReference type="EMBL" id="KAF6176412.1"/>
    </source>
</evidence>
<dbReference type="GO" id="GO:0046872">
    <property type="term" value="F:metal ion binding"/>
    <property type="evidence" value="ECO:0007669"/>
    <property type="project" value="UniProtKB-KW"/>
</dbReference>
<comment type="caution">
    <text evidence="3">The sequence shown here is derived from an EMBL/GenBank/DDBJ whole genome shotgun (WGS) entry which is preliminary data.</text>
</comment>
<gene>
    <name evidence="3" type="ORF">GIB67_001469</name>
</gene>
<proteinExistence type="predicted"/>
<evidence type="ECO:0000313" key="4">
    <source>
        <dbReference type="Proteomes" id="UP000541444"/>
    </source>
</evidence>
<keyword evidence="2" id="KW-0460">Magnesium</keyword>
<keyword evidence="1" id="KW-0479">Metal-binding</keyword>
<dbReference type="Proteomes" id="UP000541444">
    <property type="component" value="Unassembled WGS sequence"/>
</dbReference>
<keyword evidence="4" id="KW-1185">Reference proteome</keyword>
<dbReference type="EMBL" id="JACGCM010000104">
    <property type="protein sequence ID" value="KAF6176412.1"/>
    <property type="molecule type" value="Genomic_DNA"/>
</dbReference>
<dbReference type="InterPro" id="IPR042086">
    <property type="entry name" value="MeTrfase_capping"/>
</dbReference>
<dbReference type="Pfam" id="PF03492">
    <property type="entry name" value="Methyltransf_7"/>
    <property type="match status" value="1"/>
</dbReference>
<organism evidence="3 4">
    <name type="scientific">Kingdonia uniflora</name>
    <dbReference type="NCBI Taxonomy" id="39325"/>
    <lineage>
        <taxon>Eukaryota</taxon>
        <taxon>Viridiplantae</taxon>
        <taxon>Streptophyta</taxon>
        <taxon>Embryophyta</taxon>
        <taxon>Tracheophyta</taxon>
        <taxon>Spermatophyta</taxon>
        <taxon>Magnoliopsida</taxon>
        <taxon>Ranunculales</taxon>
        <taxon>Circaeasteraceae</taxon>
        <taxon>Kingdonia</taxon>
    </lineage>
</organism>
<dbReference type="AlphaFoldDB" id="A0A7J7PAW2"/>
<dbReference type="SUPFAM" id="SSF53335">
    <property type="entry name" value="S-adenosyl-L-methionine-dependent methyltransferases"/>
    <property type="match status" value="1"/>
</dbReference>
<dbReference type="Gene3D" id="3.40.50.150">
    <property type="entry name" value="Vaccinia Virus protein VP39"/>
    <property type="match status" value="1"/>
</dbReference>
<sequence length="356" mass="40482">MHIETYILLYNVLEKSFIIGKSVRDEAILDLLSTSSIYKSLSIADLGCSSGPNTFIVVSDLMDTVHSKYSLLGHQTPEFLVYLNDLPRNDFNSVFTSLQGFHDSFKESIGDEFGQCYVFGVPGSFYGRLFPSNSLHFVHSSSSIHWLSQVPRGLDDNKGNIYMSKSSPQSILDAYFKQFESDFSLFLKLRSVEVVCGGRMVLTTLGRISKNRSSKDCCRAWELLAMALNDMVLEGLIEEEKVHLFNVPLYTPSFTEIMDLIHNEGSFSLNQLEVSEVDWNFEENKDNVGCCEYDKLKIGYMFANCMRAVIEPLLVSYFGEKIISELFHRYEAIIADSIAKEKNKFITIIVSMTKRY</sequence>
<evidence type="ECO:0000256" key="1">
    <source>
        <dbReference type="ARBA" id="ARBA00022723"/>
    </source>
</evidence>
<dbReference type="Gene3D" id="1.10.1200.270">
    <property type="entry name" value="Methyltransferase, alpha-helical capping domain"/>
    <property type="match status" value="1"/>
</dbReference>
<reference evidence="3 4" key="1">
    <citation type="journal article" date="2020" name="IScience">
        <title>Genome Sequencing of the Endangered Kingdonia uniflora (Circaeasteraceae, Ranunculales) Reveals Potential Mechanisms of Evolutionary Specialization.</title>
        <authorList>
            <person name="Sun Y."/>
            <person name="Deng T."/>
            <person name="Zhang A."/>
            <person name="Moore M.J."/>
            <person name="Landis J.B."/>
            <person name="Lin N."/>
            <person name="Zhang H."/>
            <person name="Zhang X."/>
            <person name="Huang J."/>
            <person name="Zhang X."/>
            <person name="Sun H."/>
            <person name="Wang H."/>
        </authorList>
    </citation>
    <scope>NUCLEOTIDE SEQUENCE [LARGE SCALE GENOMIC DNA]</scope>
    <source>
        <strain evidence="3">TB1705</strain>
        <tissue evidence="3">Leaf</tissue>
    </source>
</reference>
<evidence type="ECO:0000256" key="2">
    <source>
        <dbReference type="ARBA" id="ARBA00022842"/>
    </source>
</evidence>
<protein>
    <submittedName>
        <fullName evidence="3">Uncharacterized protein</fullName>
    </submittedName>
</protein>
<dbReference type="GO" id="GO:0008168">
    <property type="term" value="F:methyltransferase activity"/>
    <property type="evidence" value="ECO:0007669"/>
    <property type="project" value="InterPro"/>
</dbReference>
<accession>A0A7J7PAW2</accession>
<dbReference type="OrthoDB" id="1523883at2759"/>